<evidence type="ECO:0000256" key="2">
    <source>
        <dbReference type="ARBA" id="ARBA00022536"/>
    </source>
</evidence>
<dbReference type="PANTHER" id="PTHR14789">
    <property type="entry name" value="CHONDROLECTIN VARIANT CHODLFDELTAE"/>
    <property type="match status" value="1"/>
</dbReference>
<evidence type="ECO:0000256" key="9">
    <source>
        <dbReference type="ARBA" id="ARBA00023136"/>
    </source>
</evidence>
<feature type="domain" description="EGF-like calcium-binding" evidence="14">
    <location>
        <begin position="40"/>
        <end position="79"/>
    </location>
</feature>
<evidence type="ECO:0008006" key="18">
    <source>
        <dbReference type="Google" id="ProtNLM"/>
    </source>
</evidence>
<evidence type="ECO:0000256" key="12">
    <source>
        <dbReference type="ARBA" id="ARBA00023180"/>
    </source>
</evidence>
<dbReference type="Pfam" id="PF07645">
    <property type="entry name" value="EGF_CA"/>
    <property type="match status" value="2"/>
</dbReference>
<evidence type="ECO:0000256" key="13">
    <source>
        <dbReference type="SAM" id="Phobius"/>
    </source>
</evidence>
<evidence type="ECO:0000313" key="16">
    <source>
        <dbReference type="EMBL" id="KAJ8348293.1"/>
    </source>
</evidence>
<proteinExistence type="predicted"/>
<evidence type="ECO:0000256" key="11">
    <source>
        <dbReference type="ARBA" id="ARBA00023170"/>
    </source>
</evidence>
<dbReference type="GO" id="GO:0016477">
    <property type="term" value="P:cell migration"/>
    <property type="evidence" value="ECO:0007669"/>
    <property type="project" value="TreeGrafter"/>
</dbReference>
<dbReference type="FunFam" id="2.10.25.10:FF:000009">
    <property type="entry name" value="Low-density lipoprotein receptor isoform 1"/>
    <property type="match status" value="1"/>
</dbReference>
<feature type="transmembrane region" description="Helical" evidence="13">
    <location>
        <begin position="283"/>
        <end position="306"/>
    </location>
</feature>
<evidence type="ECO:0000256" key="4">
    <source>
        <dbReference type="ARBA" id="ARBA00022692"/>
    </source>
</evidence>
<protein>
    <recommendedName>
        <fullName evidence="18">CD248</fullName>
    </recommendedName>
</protein>
<dbReference type="SMART" id="SM00179">
    <property type="entry name" value="EGF_CA"/>
    <property type="match status" value="2"/>
</dbReference>
<keyword evidence="4 13" id="KW-0812">Transmembrane</keyword>
<evidence type="ECO:0000256" key="10">
    <source>
        <dbReference type="ARBA" id="ARBA00023157"/>
    </source>
</evidence>
<dbReference type="AlphaFoldDB" id="A0A9Q1EZY1"/>
<accession>A0A9Q1EZY1</accession>
<evidence type="ECO:0000256" key="3">
    <source>
        <dbReference type="ARBA" id="ARBA00022583"/>
    </source>
</evidence>
<evidence type="ECO:0000256" key="5">
    <source>
        <dbReference type="ARBA" id="ARBA00022729"/>
    </source>
</evidence>
<organism evidence="16 17">
    <name type="scientific">Synaphobranchus kaupii</name>
    <name type="common">Kaup's arrowtooth eel</name>
    <dbReference type="NCBI Taxonomy" id="118154"/>
    <lineage>
        <taxon>Eukaryota</taxon>
        <taxon>Metazoa</taxon>
        <taxon>Chordata</taxon>
        <taxon>Craniata</taxon>
        <taxon>Vertebrata</taxon>
        <taxon>Euteleostomi</taxon>
        <taxon>Actinopterygii</taxon>
        <taxon>Neopterygii</taxon>
        <taxon>Teleostei</taxon>
        <taxon>Anguilliformes</taxon>
        <taxon>Synaphobranchidae</taxon>
        <taxon>Synaphobranchus</taxon>
    </lineage>
</organism>
<gene>
    <name evidence="16" type="ORF">SKAU_G00268820</name>
</gene>
<keyword evidence="3" id="KW-0254">Endocytosis</keyword>
<dbReference type="InterPro" id="IPR018097">
    <property type="entry name" value="EGF_Ca-bd_CS"/>
</dbReference>
<keyword evidence="9 13" id="KW-0472">Membrane</keyword>
<dbReference type="CDD" id="cd00054">
    <property type="entry name" value="EGF_CA"/>
    <property type="match status" value="2"/>
</dbReference>
<dbReference type="GO" id="GO:1990430">
    <property type="term" value="F:extracellular matrix protein binding"/>
    <property type="evidence" value="ECO:0007669"/>
    <property type="project" value="TreeGrafter"/>
</dbReference>
<dbReference type="Proteomes" id="UP001152622">
    <property type="component" value="Chromosome 10"/>
</dbReference>
<name>A0A9Q1EZY1_SYNKA</name>
<dbReference type="FunFam" id="2.10.25.10:FF:000406">
    <property type="entry name" value="CD248 molecule"/>
    <property type="match status" value="1"/>
</dbReference>
<evidence type="ECO:0000256" key="7">
    <source>
        <dbReference type="ARBA" id="ARBA00022737"/>
    </source>
</evidence>
<keyword evidence="10" id="KW-1015">Disulfide bond</keyword>
<dbReference type="InterPro" id="IPR000152">
    <property type="entry name" value="EGF-type_Asp/Asn_hydroxyl_site"/>
</dbReference>
<keyword evidence="17" id="KW-1185">Reference proteome</keyword>
<dbReference type="GO" id="GO:0030246">
    <property type="term" value="F:carbohydrate binding"/>
    <property type="evidence" value="ECO:0007669"/>
    <property type="project" value="UniProtKB-KW"/>
</dbReference>
<evidence type="ECO:0000259" key="15">
    <source>
        <dbReference type="SMART" id="SM00181"/>
    </source>
</evidence>
<dbReference type="SMART" id="SM00181">
    <property type="entry name" value="EGF"/>
    <property type="match status" value="2"/>
</dbReference>
<dbReference type="GO" id="GO:0009897">
    <property type="term" value="C:external side of plasma membrane"/>
    <property type="evidence" value="ECO:0007669"/>
    <property type="project" value="TreeGrafter"/>
</dbReference>
<keyword evidence="11" id="KW-0675">Receptor</keyword>
<dbReference type="InterPro" id="IPR000742">
    <property type="entry name" value="EGF"/>
</dbReference>
<dbReference type="EMBL" id="JAINUF010000010">
    <property type="protein sequence ID" value="KAJ8348293.1"/>
    <property type="molecule type" value="Genomic_DNA"/>
</dbReference>
<dbReference type="PROSITE" id="PS00010">
    <property type="entry name" value="ASX_HYDROXYL"/>
    <property type="match status" value="2"/>
</dbReference>
<evidence type="ECO:0000313" key="17">
    <source>
        <dbReference type="Proteomes" id="UP001152622"/>
    </source>
</evidence>
<dbReference type="InterPro" id="IPR049883">
    <property type="entry name" value="NOTCH1_EGF-like"/>
</dbReference>
<evidence type="ECO:0000256" key="1">
    <source>
        <dbReference type="ARBA" id="ARBA00004479"/>
    </source>
</evidence>
<comment type="subcellular location">
    <subcellularLocation>
        <location evidence="1">Membrane</location>
        <topology evidence="1">Single-pass type I membrane protein</topology>
    </subcellularLocation>
</comment>
<dbReference type="SUPFAM" id="SSF57196">
    <property type="entry name" value="EGF/Laminin"/>
    <property type="match status" value="2"/>
</dbReference>
<keyword evidence="2" id="KW-0245">EGF-like domain</keyword>
<keyword evidence="8 13" id="KW-1133">Transmembrane helix</keyword>
<dbReference type="GO" id="GO:0005509">
    <property type="term" value="F:calcium ion binding"/>
    <property type="evidence" value="ECO:0007669"/>
    <property type="project" value="InterPro"/>
</dbReference>
<evidence type="ECO:0000256" key="6">
    <source>
        <dbReference type="ARBA" id="ARBA00022734"/>
    </source>
</evidence>
<feature type="domain" description="EGF-like calcium-binding" evidence="14">
    <location>
        <begin position="1"/>
        <end position="39"/>
    </location>
</feature>
<dbReference type="GO" id="GO:0031012">
    <property type="term" value="C:extracellular matrix"/>
    <property type="evidence" value="ECO:0007669"/>
    <property type="project" value="TreeGrafter"/>
</dbReference>
<comment type="caution">
    <text evidence="16">The sequence shown here is derived from an EMBL/GenBank/DDBJ whole genome shotgun (WGS) entry which is preliminary data.</text>
</comment>
<dbReference type="InterPro" id="IPR001881">
    <property type="entry name" value="EGF-like_Ca-bd_dom"/>
</dbReference>
<dbReference type="Gene3D" id="2.10.25.10">
    <property type="entry name" value="Laminin"/>
    <property type="match status" value="2"/>
</dbReference>
<keyword evidence="5" id="KW-0732">Signal</keyword>
<feature type="domain" description="EGF-like" evidence="15">
    <location>
        <begin position="43"/>
        <end position="79"/>
    </location>
</feature>
<dbReference type="OrthoDB" id="10045365at2759"/>
<keyword evidence="7" id="KW-0677">Repeat</keyword>
<dbReference type="GO" id="GO:0050840">
    <property type="term" value="F:extracellular matrix binding"/>
    <property type="evidence" value="ECO:0007669"/>
    <property type="project" value="TreeGrafter"/>
</dbReference>
<dbReference type="GO" id="GO:0006897">
    <property type="term" value="P:endocytosis"/>
    <property type="evidence" value="ECO:0007669"/>
    <property type="project" value="UniProtKB-KW"/>
</dbReference>
<dbReference type="PROSITE" id="PS01187">
    <property type="entry name" value="EGF_CA"/>
    <property type="match status" value="1"/>
</dbReference>
<dbReference type="InterPro" id="IPR051505">
    <property type="entry name" value="C-type_lectin_domain"/>
</dbReference>
<sequence length="348" mass="38094">MDECMDDLCEHACENTPGSYACHCHLGYSPSPEDPTRCQDIDECQIPGTCQQMCVNYLGGFECHCEEGYELQADHYSCSPVLDEQDAPTAAPSFLGVTSFFGLPWREDGPQFPWQLPEWMSEPPSLEWLPTDLVRFTRAPREEPAPSPHPDWIPDNPVHDWADPDWMERGGAVWQRLWPGSSPAAPEESVGLGVSMSQGLGPDEGSEYEFGVRGSDSLLDPRVSAVDVSDPLSVGTGLEARIPAPEWYTPPPPPLTPLSPFTAILGSGGELERDSRQRQDRSWLVVALLVPLSIFVVVMVALGIVYCTRCAVQPRSKSVTDCYHWITNSKPSASAATGTATTGTKSRV</sequence>
<dbReference type="PANTHER" id="PTHR14789:SF4">
    <property type="entry name" value="ENDOSIALIN"/>
    <property type="match status" value="1"/>
</dbReference>
<evidence type="ECO:0000259" key="14">
    <source>
        <dbReference type="SMART" id="SM00179"/>
    </source>
</evidence>
<evidence type="ECO:0000256" key="8">
    <source>
        <dbReference type="ARBA" id="ARBA00022989"/>
    </source>
</evidence>
<keyword evidence="12" id="KW-0325">Glycoprotein</keyword>
<reference evidence="16" key="1">
    <citation type="journal article" date="2023" name="Science">
        <title>Genome structures resolve the early diversification of teleost fishes.</title>
        <authorList>
            <person name="Parey E."/>
            <person name="Louis A."/>
            <person name="Montfort J."/>
            <person name="Bouchez O."/>
            <person name="Roques C."/>
            <person name="Iampietro C."/>
            <person name="Lluch J."/>
            <person name="Castinel A."/>
            <person name="Donnadieu C."/>
            <person name="Desvignes T."/>
            <person name="Floi Bucao C."/>
            <person name="Jouanno E."/>
            <person name="Wen M."/>
            <person name="Mejri S."/>
            <person name="Dirks R."/>
            <person name="Jansen H."/>
            <person name="Henkel C."/>
            <person name="Chen W.J."/>
            <person name="Zahm M."/>
            <person name="Cabau C."/>
            <person name="Klopp C."/>
            <person name="Thompson A.W."/>
            <person name="Robinson-Rechavi M."/>
            <person name="Braasch I."/>
            <person name="Lecointre G."/>
            <person name="Bobe J."/>
            <person name="Postlethwait J.H."/>
            <person name="Berthelot C."/>
            <person name="Roest Crollius H."/>
            <person name="Guiguen Y."/>
        </authorList>
    </citation>
    <scope>NUCLEOTIDE SEQUENCE</scope>
    <source>
        <strain evidence="16">WJC10195</strain>
    </source>
</reference>
<keyword evidence="6" id="KW-0430">Lectin</keyword>
<feature type="domain" description="EGF-like" evidence="15">
    <location>
        <begin position="3"/>
        <end position="39"/>
    </location>
</feature>